<dbReference type="EMBL" id="ML208289">
    <property type="protein sequence ID" value="TFK72122.1"/>
    <property type="molecule type" value="Genomic_DNA"/>
</dbReference>
<name>A0ACD3B2I9_9AGAR</name>
<proteinExistence type="predicted"/>
<protein>
    <submittedName>
        <fullName evidence="1">Uncharacterized protein</fullName>
    </submittedName>
</protein>
<keyword evidence="2" id="KW-1185">Reference proteome</keyword>
<organism evidence="1 2">
    <name type="scientific">Pluteus cervinus</name>
    <dbReference type="NCBI Taxonomy" id="181527"/>
    <lineage>
        <taxon>Eukaryota</taxon>
        <taxon>Fungi</taxon>
        <taxon>Dikarya</taxon>
        <taxon>Basidiomycota</taxon>
        <taxon>Agaricomycotina</taxon>
        <taxon>Agaricomycetes</taxon>
        <taxon>Agaricomycetidae</taxon>
        <taxon>Agaricales</taxon>
        <taxon>Pluteineae</taxon>
        <taxon>Pluteaceae</taxon>
        <taxon>Pluteus</taxon>
    </lineage>
</organism>
<sequence length="119" mass="13077">MLSKSFALLLTTFTSSAFAEFAVFYCTDVNWQGTCHHSPPIVGGVCHNMEGGVEQFNNAISSFGPDEFITCLVFKAFDCPSNPIENWAQINYPGIANLRTIGFDNQISSYRCDYALGGE</sequence>
<evidence type="ECO:0000313" key="2">
    <source>
        <dbReference type="Proteomes" id="UP000308600"/>
    </source>
</evidence>
<dbReference type="Proteomes" id="UP000308600">
    <property type="component" value="Unassembled WGS sequence"/>
</dbReference>
<accession>A0ACD3B2I9</accession>
<gene>
    <name evidence="1" type="ORF">BDN72DRAFT_836729</name>
</gene>
<evidence type="ECO:0000313" key="1">
    <source>
        <dbReference type="EMBL" id="TFK72122.1"/>
    </source>
</evidence>
<reference evidence="1 2" key="1">
    <citation type="journal article" date="2019" name="Nat. Ecol. Evol.">
        <title>Megaphylogeny resolves global patterns of mushroom evolution.</title>
        <authorList>
            <person name="Varga T."/>
            <person name="Krizsan K."/>
            <person name="Foldi C."/>
            <person name="Dima B."/>
            <person name="Sanchez-Garcia M."/>
            <person name="Sanchez-Ramirez S."/>
            <person name="Szollosi G.J."/>
            <person name="Szarkandi J.G."/>
            <person name="Papp V."/>
            <person name="Albert L."/>
            <person name="Andreopoulos W."/>
            <person name="Angelini C."/>
            <person name="Antonin V."/>
            <person name="Barry K.W."/>
            <person name="Bougher N.L."/>
            <person name="Buchanan P."/>
            <person name="Buyck B."/>
            <person name="Bense V."/>
            <person name="Catcheside P."/>
            <person name="Chovatia M."/>
            <person name="Cooper J."/>
            <person name="Damon W."/>
            <person name="Desjardin D."/>
            <person name="Finy P."/>
            <person name="Geml J."/>
            <person name="Haridas S."/>
            <person name="Hughes K."/>
            <person name="Justo A."/>
            <person name="Karasinski D."/>
            <person name="Kautmanova I."/>
            <person name="Kiss B."/>
            <person name="Kocsube S."/>
            <person name="Kotiranta H."/>
            <person name="LaButti K.M."/>
            <person name="Lechner B.E."/>
            <person name="Liimatainen K."/>
            <person name="Lipzen A."/>
            <person name="Lukacs Z."/>
            <person name="Mihaltcheva S."/>
            <person name="Morgado L.N."/>
            <person name="Niskanen T."/>
            <person name="Noordeloos M.E."/>
            <person name="Ohm R.A."/>
            <person name="Ortiz-Santana B."/>
            <person name="Ovrebo C."/>
            <person name="Racz N."/>
            <person name="Riley R."/>
            <person name="Savchenko A."/>
            <person name="Shiryaev A."/>
            <person name="Soop K."/>
            <person name="Spirin V."/>
            <person name="Szebenyi C."/>
            <person name="Tomsovsky M."/>
            <person name="Tulloss R.E."/>
            <person name="Uehling J."/>
            <person name="Grigoriev I.V."/>
            <person name="Vagvolgyi C."/>
            <person name="Papp T."/>
            <person name="Martin F.M."/>
            <person name="Miettinen O."/>
            <person name="Hibbett D.S."/>
            <person name="Nagy L.G."/>
        </authorList>
    </citation>
    <scope>NUCLEOTIDE SEQUENCE [LARGE SCALE GENOMIC DNA]</scope>
    <source>
        <strain evidence="1 2">NL-1719</strain>
    </source>
</reference>